<keyword evidence="2" id="KW-1185">Reference proteome</keyword>
<gene>
    <name evidence="1" type="ORF">QNI29_14280</name>
</gene>
<sequence length="60" mass="6806">MKRGIKSFGSLFLGIEGSKEGGESNLQKNTLYPEIHLLSWSFFYLLQILANFAIDKVLIE</sequence>
<organism evidence="1 2">
    <name type="scientific">Pontibacillus chungwhensis</name>
    <dbReference type="NCBI Taxonomy" id="265426"/>
    <lineage>
        <taxon>Bacteria</taxon>
        <taxon>Bacillati</taxon>
        <taxon>Bacillota</taxon>
        <taxon>Bacilli</taxon>
        <taxon>Bacillales</taxon>
        <taxon>Bacillaceae</taxon>
        <taxon>Pontibacillus</taxon>
    </lineage>
</organism>
<evidence type="ECO:0000313" key="1">
    <source>
        <dbReference type="EMBL" id="WIF96907.1"/>
    </source>
</evidence>
<reference evidence="1 2" key="1">
    <citation type="submission" date="2023-05" db="EMBL/GenBank/DDBJ databases">
        <title>Comparative genomics reveals the evidence of polycyclic aromatic hydrocarbons degradation in moderately halophilic genus Pontibacillus.</title>
        <authorList>
            <person name="Yang H."/>
            <person name="Qian Z."/>
        </authorList>
    </citation>
    <scope>NUCLEOTIDE SEQUENCE [LARGE SCALE GENOMIC DNA]</scope>
    <source>
        <strain evidence="2">HN14</strain>
    </source>
</reference>
<accession>A0ABY8UTR3</accession>
<proteinExistence type="predicted"/>
<evidence type="ECO:0000313" key="2">
    <source>
        <dbReference type="Proteomes" id="UP001236652"/>
    </source>
</evidence>
<dbReference type="EMBL" id="CP126446">
    <property type="protein sequence ID" value="WIF96907.1"/>
    <property type="molecule type" value="Genomic_DNA"/>
</dbReference>
<dbReference type="Proteomes" id="UP001236652">
    <property type="component" value="Chromosome"/>
</dbReference>
<protein>
    <submittedName>
        <fullName evidence="1">Uncharacterized protein</fullName>
    </submittedName>
</protein>
<dbReference type="RefSeq" id="WP_231417169.1">
    <property type="nucleotide sequence ID" value="NZ_CP126446.1"/>
</dbReference>
<name>A0ABY8UTR3_9BACI</name>